<reference evidence="1 2" key="1">
    <citation type="submission" date="2022-02" db="EMBL/GenBank/DDBJ databases">
        <title>Shinella B3.7 sp. nov., isolated from Sediment (Zhairuo Island).</title>
        <authorList>
            <person name="Chen G."/>
        </authorList>
    </citation>
    <scope>NUCLEOTIDE SEQUENCE [LARGE SCALE GENOMIC DNA]</scope>
    <source>
        <strain evidence="1 2">B3.7</strain>
        <plasmid evidence="1">unnamed</plasmid>
    </source>
</reference>
<dbReference type="EMBL" id="JAKVIN010000009">
    <property type="protein sequence ID" value="MCJ8151412.1"/>
    <property type="molecule type" value="Genomic_DNA"/>
</dbReference>
<dbReference type="RefSeq" id="WP_241604600.1">
    <property type="nucleotide sequence ID" value="NZ_JAKVIN010000009.1"/>
</dbReference>
<gene>
    <name evidence="1" type="ORF">MKI86_19925</name>
</gene>
<geneLocation type="plasmid" evidence="1">
    <name>unnamed</name>
</geneLocation>
<evidence type="ECO:0000313" key="1">
    <source>
        <dbReference type="EMBL" id="MCJ8151412.1"/>
    </source>
</evidence>
<dbReference type="Proteomes" id="UP001201844">
    <property type="component" value="Unassembled WGS sequence"/>
</dbReference>
<evidence type="ECO:0000313" key="2">
    <source>
        <dbReference type="Proteomes" id="UP001201844"/>
    </source>
</evidence>
<keyword evidence="2" id="KW-1185">Reference proteome</keyword>
<sequence>MSELLVPTMNCACFILPYPEEVAKKTGSAGMVYSIRELYLLLARQVDDSDPPEAAALREIADHYPDVNRGEIVERDSRGNRVHEEDDWDELTDEQKIHRGNVNAAIAVVDRIRYQLENAAFDYEMADDVTRVRRELSAIAV</sequence>
<keyword evidence="1" id="KW-0614">Plasmid</keyword>
<protein>
    <submittedName>
        <fullName evidence="1">Uncharacterized protein</fullName>
    </submittedName>
</protein>
<comment type="caution">
    <text evidence="1">The sequence shown here is derived from an EMBL/GenBank/DDBJ whole genome shotgun (WGS) entry which is preliminary data.</text>
</comment>
<proteinExistence type="predicted"/>
<accession>A0ABT0CS36</accession>
<name>A0ABT0CS36_9HYPH</name>
<organism evidence="1 2">
    <name type="scientific">Shinella sedimenti</name>
    <dbReference type="NCBI Taxonomy" id="2919913"/>
    <lineage>
        <taxon>Bacteria</taxon>
        <taxon>Pseudomonadati</taxon>
        <taxon>Pseudomonadota</taxon>
        <taxon>Alphaproteobacteria</taxon>
        <taxon>Hyphomicrobiales</taxon>
        <taxon>Rhizobiaceae</taxon>
        <taxon>Shinella</taxon>
    </lineage>
</organism>